<evidence type="ECO:0000259" key="4">
    <source>
        <dbReference type="Pfam" id="PF22384"/>
    </source>
</evidence>
<keyword evidence="6" id="KW-1185">Reference proteome</keyword>
<gene>
    <name evidence="5" type="ORF">FRX97_07375</name>
</gene>
<feature type="domain" description="Ca3427-like PBP 2" evidence="4">
    <location>
        <begin position="104"/>
        <end position="176"/>
    </location>
</feature>
<dbReference type="InterPro" id="IPR054364">
    <property type="entry name" value="Ca3427-like_PBP2"/>
</dbReference>
<dbReference type="OrthoDB" id="6191474at2"/>
<evidence type="ECO:0000313" key="5">
    <source>
        <dbReference type="EMBL" id="TXC78532.1"/>
    </source>
</evidence>
<dbReference type="PANTHER" id="PTHR30024:SF47">
    <property type="entry name" value="TAURINE-BINDING PERIPLASMIC PROTEIN"/>
    <property type="match status" value="1"/>
</dbReference>
<sequence length="272" mass="30484">MKLTITGVPEHFNYPIVSALEQNPNFKNISWTYSSGGTGQMLAKLESGEVDAALLLTDGFIKSQESKESAPFFIDFYIGSPLVWGIHTHGDSELPQLPNTVSLPVLISRFNSGSHLMYKLLCHQQNWEEKANYKVIGNLDGALEESKSKEDFLFLWEKFTTQPYVTTGNFKRIGEIPTPWPAFVLAVSPRIAKKEVKETLTDLLLKAKEIAAAPGCLEKFMTFSKLPAELIEPWYRNTRWCGVSNGIEELKKAAAILKEIGTIEDIPNFKVL</sequence>
<dbReference type="Proteomes" id="UP000321168">
    <property type="component" value="Unassembled WGS sequence"/>
</dbReference>
<evidence type="ECO:0000256" key="1">
    <source>
        <dbReference type="ARBA" id="ARBA00004418"/>
    </source>
</evidence>
<protein>
    <submittedName>
        <fullName evidence="5">ABC transporter substrate-binding protein</fullName>
    </submittedName>
</protein>
<evidence type="ECO:0000256" key="3">
    <source>
        <dbReference type="ARBA" id="ARBA00022729"/>
    </source>
</evidence>
<comment type="similarity">
    <text evidence="2">Belongs to the bacterial solute-binding protein SsuA/TauA family.</text>
</comment>
<dbReference type="GO" id="GO:0042597">
    <property type="term" value="C:periplasmic space"/>
    <property type="evidence" value="ECO:0007669"/>
    <property type="project" value="UniProtKB-SubCell"/>
</dbReference>
<dbReference type="Gene3D" id="3.40.190.10">
    <property type="entry name" value="Periplasmic binding protein-like II"/>
    <property type="match status" value="2"/>
</dbReference>
<comment type="caution">
    <text evidence="5">The sequence shown here is derived from an EMBL/GenBank/DDBJ whole genome shotgun (WGS) entry which is preliminary data.</text>
</comment>
<dbReference type="AlphaFoldDB" id="A0A5C6UYN9"/>
<evidence type="ECO:0000256" key="2">
    <source>
        <dbReference type="ARBA" id="ARBA00010742"/>
    </source>
</evidence>
<name>A0A5C6UYN9_9FLAO</name>
<organism evidence="5 6">
    <name type="scientific">Luteibaculum oceani</name>
    <dbReference type="NCBI Taxonomy" id="1294296"/>
    <lineage>
        <taxon>Bacteria</taxon>
        <taxon>Pseudomonadati</taxon>
        <taxon>Bacteroidota</taxon>
        <taxon>Flavobacteriia</taxon>
        <taxon>Flavobacteriales</taxon>
        <taxon>Luteibaculaceae</taxon>
        <taxon>Luteibaculum</taxon>
    </lineage>
</organism>
<reference evidence="5 6" key="1">
    <citation type="submission" date="2019-08" db="EMBL/GenBank/DDBJ databases">
        <title>Genome of Luteibaculum oceani JCM 18817.</title>
        <authorList>
            <person name="Bowman J.P."/>
        </authorList>
    </citation>
    <scope>NUCLEOTIDE SEQUENCE [LARGE SCALE GENOMIC DNA]</scope>
    <source>
        <strain evidence="5 6">JCM 18817</strain>
    </source>
</reference>
<proteinExistence type="inferred from homology"/>
<evidence type="ECO:0000313" key="6">
    <source>
        <dbReference type="Proteomes" id="UP000321168"/>
    </source>
</evidence>
<dbReference type="EMBL" id="VORB01000006">
    <property type="protein sequence ID" value="TXC78532.1"/>
    <property type="molecule type" value="Genomic_DNA"/>
</dbReference>
<dbReference type="PANTHER" id="PTHR30024">
    <property type="entry name" value="ALIPHATIC SULFONATES-BINDING PROTEIN-RELATED"/>
    <property type="match status" value="1"/>
</dbReference>
<comment type="subcellular location">
    <subcellularLocation>
        <location evidence="1">Periplasm</location>
    </subcellularLocation>
</comment>
<dbReference type="Pfam" id="PF22384">
    <property type="entry name" value="PBP2_Ca3427_like"/>
    <property type="match status" value="1"/>
</dbReference>
<keyword evidence="3" id="KW-0732">Signal</keyword>
<dbReference type="SUPFAM" id="SSF53850">
    <property type="entry name" value="Periplasmic binding protein-like II"/>
    <property type="match status" value="1"/>
</dbReference>
<accession>A0A5C6UYN9</accession>
<dbReference type="RefSeq" id="WP_147014559.1">
    <property type="nucleotide sequence ID" value="NZ_VORB01000006.1"/>
</dbReference>